<dbReference type="AlphaFoldDB" id="W8F441"/>
<feature type="region of interest" description="Disordered" evidence="1">
    <location>
        <begin position="1"/>
        <end position="22"/>
    </location>
</feature>
<dbReference type="PATRIC" id="fig|1227739.3.peg.1983"/>
<protein>
    <submittedName>
        <fullName evidence="2">Uncharacterized protein</fullName>
    </submittedName>
</protein>
<sequence length="58" mass="6175">MVDLTGAFERPGSAVAGPRAEKSAVGRPREVILLPGATQPLPRVLAVPAWQRTPILLF</sequence>
<organism evidence="2 3">
    <name type="scientific">Hymenobacter swuensis DY53</name>
    <dbReference type="NCBI Taxonomy" id="1227739"/>
    <lineage>
        <taxon>Bacteria</taxon>
        <taxon>Pseudomonadati</taxon>
        <taxon>Bacteroidota</taxon>
        <taxon>Cytophagia</taxon>
        <taxon>Cytophagales</taxon>
        <taxon>Hymenobacteraceae</taxon>
        <taxon>Hymenobacter</taxon>
    </lineage>
</organism>
<dbReference type="Proteomes" id="UP000019423">
    <property type="component" value="Chromosome"/>
</dbReference>
<gene>
    <name evidence="2" type="ORF">Hsw_1761</name>
</gene>
<evidence type="ECO:0000313" key="3">
    <source>
        <dbReference type="Proteomes" id="UP000019423"/>
    </source>
</evidence>
<evidence type="ECO:0000313" key="2">
    <source>
        <dbReference type="EMBL" id="AHJ97356.1"/>
    </source>
</evidence>
<evidence type="ECO:0000256" key="1">
    <source>
        <dbReference type="SAM" id="MobiDB-lite"/>
    </source>
</evidence>
<dbReference type="STRING" id="1227739.Hsw_1761"/>
<name>W8F441_9BACT</name>
<dbReference type="EMBL" id="CP007145">
    <property type="protein sequence ID" value="AHJ97356.1"/>
    <property type="molecule type" value="Genomic_DNA"/>
</dbReference>
<reference evidence="2 3" key="1">
    <citation type="submission" date="2014-01" db="EMBL/GenBank/DDBJ databases">
        <title>Complete genome sequence of ionizing-radiation resistance bacterium Hymenobacter swuensis DY53.</title>
        <authorList>
            <person name="Jung J.-H."/>
            <person name="Jeong S.-W."/>
            <person name="Joe M.-H."/>
            <person name="Cho y.-j."/>
            <person name="Kim M.-K."/>
            <person name="Lim S.-Y."/>
        </authorList>
    </citation>
    <scope>NUCLEOTIDE SEQUENCE [LARGE SCALE GENOMIC DNA]</scope>
    <source>
        <strain evidence="2 3">DY53</strain>
    </source>
</reference>
<dbReference type="HOGENOM" id="CLU_2973311_0_0_10"/>
<keyword evidence="3" id="KW-1185">Reference proteome</keyword>
<dbReference type="KEGG" id="hsw:Hsw_1761"/>
<accession>W8F441</accession>
<proteinExistence type="predicted"/>